<organism evidence="1 2">
    <name type="scientific">Dreissena polymorpha</name>
    <name type="common">Zebra mussel</name>
    <name type="synonym">Mytilus polymorpha</name>
    <dbReference type="NCBI Taxonomy" id="45954"/>
    <lineage>
        <taxon>Eukaryota</taxon>
        <taxon>Metazoa</taxon>
        <taxon>Spiralia</taxon>
        <taxon>Lophotrochozoa</taxon>
        <taxon>Mollusca</taxon>
        <taxon>Bivalvia</taxon>
        <taxon>Autobranchia</taxon>
        <taxon>Heteroconchia</taxon>
        <taxon>Euheterodonta</taxon>
        <taxon>Imparidentia</taxon>
        <taxon>Neoheterodontei</taxon>
        <taxon>Myida</taxon>
        <taxon>Dreissenoidea</taxon>
        <taxon>Dreissenidae</taxon>
        <taxon>Dreissena</taxon>
    </lineage>
</organism>
<accession>A0A9D4HIS7</accession>
<gene>
    <name evidence="1" type="ORF">DPMN_061857</name>
</gene>
<proteinExistence type="predicted"/>
<comment type="caution">
    <text evidence="1">The sequence shown here is derived from an EMBL/GenBank/DDBJ whole genome shotgun (WGS) entry which is preliminary data.</text>
</comment>
<reference evidence="1" key="2">
    <citation type="submission" date="2020-11" db="EMBL/GenBank/DDBJ databases">
        <authorList>
            <person name="McCartney M.A."/>
            <person name="Auch B."/>
            <person name="Kono T."/>
            <person name="Mallez S."/>
            <person name="Becker A."/>
            <person name="Gohl D.M."/>
            <person name="Silverstein K.A.T."/>
            <person name="Koren S."/>
            <person name="Bechman K.B."/>
            <person name="Herman A."/>
            <person name="Abrahante J.E."/>
            <person name="Garbe J."/>
        </authorList>
    </citation>
    <scope>NUCLEOTIDE SEQUENCE</scope>
    <source>
        <strain evidence="1">Duluth1</strain>
        <tissue evidence="1">Whole animal</tissue>
    </source>
</reference>
<evidence type="ECO:0000313" key="2">
    <source>
        <dbReference type="Proteomes" id="UP000828390"/>
    </source>
</evidence>
<name>A0A9D4HIS7_DREPO</name>
<protein>
    <submittedName>
        <fullName evidence="1">Uncharacterized protein</fullName>
    </submittedName>
</protein>
<evidence type="ECO:0000313" key="1">
    <source>
        <dbReference type="EMBL" id="KAH3719029.1"/>
    </source>
</evidence>
<dbReference type="Proteomes" id="UP000828390">
    <property type="component" value="Unassembled WGS sequence"/>
</dbReference>
<keyword evidence="2" id="KW-1185">Reference proteome</keyword>
<reference evidence="1" key="1">
    <citation type="journal article" date="2019" name="bioRxiv">
        <title>The Genome of the Zebra Mussel, Dreissena polymorpha: A Resource for Invasive Species Research.</title>
        <authorList>
            <person name="McCartney M.A."/>
            <person name="Auch B."/>
            <person name="Kono T."/>
            <person name="Mallez S."/>
            <person name="Zhang Y."/>
            <person name="Obille A."/>
            <person name="Becker A."/>
            <person name="Abrahante J.E."/>
            <person name="Garbe J."/>
            <person name="Badalamenti J.P."/>
            <person name="Herman A."/>
            <person name="Mangelson H."/>
            <person name="Liachko I."/>
            <person name="Sullivan S."/>
            <person name="Sone E.D."/>
            <person name="Koren S."/>
            <person name="Silverstein K.A.T."/>
            <person name="Beckman K.B."/>
            <person name="Gohl D.M."/>
        </authorList>
    </citation>
    <scope>NUCLEOTIDE SEQUENCE</scope>
    <source>
        <strain evidence="1">Duluth1</strain>
        <tissue evidence="1">Whole animal</tissue>
    </source>
</reference>
<dbReference type="AlphaFoldDB" id="A0A9D4HIS7"/>
<dbReference type="EMBL" id="JAIWYP010000013">
    <property type="protein sequence ID" value="KAH3719029.1"/>
    <property type="molecule type" value="Genomic_DNA"/>
</dbReference>
<sequence length="81" mass="9710">MTRNRVLRQSKLLCAKGVFECEDLTTLNHGVFMSVKRKMSDEIKSVWSRNGANSYKEARDVVHRVEWEDYQHWLDLQWPKK</sequence>